<dbReference type="RefSeq" id="WP_188418106.1">
    <property type="nucleotide sequence ID" value="NZ_BMDO01000010.1"/>
</dbReference>
<evidence type="ECO:0000313" key="2">
    <source>
        <dbReference type="Proteomes" id="UP000662074"/>
    </source>
</evidence>
<reference evidence="1" key="1">
    <citation type="journal article" date="2014" name="Int. J. Syst. Evol. Microbiol.">
        <title>Complete genome sequence of Corynebacterium casei LMG S-19264T (=DSM 44701T), isolated from a smear-ripened cheese.</title>
        <authorList>
            <consortium name="US DOE Joint Genome Institute (JGI-PGF)"/>
            <person name="Walter F."/>
            <person name="Albersmeier A."/>
            <person name="Kalinowski J."/>
            <person name="Ruckert C."/>
        </authorList>
    </citation>
    <scope>NUCLEOTIDE SEQUENCE</scope>
    <source>
        <strain evidence="1">CCM 8711</strain>
    </source>
</reference>
<sequence length="72" mass="8156">MEDFGLTLAINGQQIASTVHPHIEGESTYYDIITDDFTITIYKDTLYTWTAFVNAGFSNDEIQSIGEQLIDY</sequence>
<reference evidence="1" key="2">
    <citation type="submission" date="2020-09" db="EMBL/GenBank/DDBJ databases">
        <authorList>
            <person name="Sun Q."/>
            <person name="Sedlacek I."/>
        </authorList>
    </citation>
    <scope>NUCLEOTIDE SEQUENCE</scope>
    <source>
        <strain evidence="1">CCM 8711</strain>
    </source>
</reference>
<protein>
    <submittedName>
        <fullName evidence="1">Uncharacterized protein</fullName>
    </submittedName>
</protein>
<proteinExistence type="predicted"/>
<organism evidence="1 2">
    <name type="scientific">Mucilaginibacter galii</name>
    <dbReference type="NCBI Taxonomy" id="2005073"/>
    <lineage>
        <taxon>Bacteria</taxon>
        <taxon>Pseudomonadati</taxon>
        <taxon>Bacteroidota</taxon>
        <taxon>Sphingobacteriia</taxon>
        <taxon>Sphingobacteriales</taxon>
        <taxon>Sphingobacteriaceae</taxon>
        <taxon>Mucilaginibacter</taxon>
    </lineage>
</organism>
<dbReference type="Proteomes" id="UP000662074">
    <property type="component" value="Unassembled WGS sequence"/>
</dbReference>
<name>A0A917JE14_9SPHI</name>
<gene>
    <name evidence="1" type="ORF">GCM10011425_32010</name>
</gene>
<keyword evidence="2" id="KW-1185">Reference proteome</keyword>
<comment type="caution">
    <text evidence="1">The sequence shown here is derived from an EMBL/GenBank/DDBJ whole genome shotgun (WGS) entry which is preliminary data.</text>
</comment>
<dbReference type="AlphaFoldDB" id="A0A917JE14"/>
<accession>A0A917JE14</accession>
<evidence type="ECO:0000313" key="1">
    <source>
        <dbReference type="EMBL" id="GGI51989.1"/>
    </source>
</evidence>
<dbReference type="EMBL" id="BMDO01000010">
    <property type="protein sequence ID" value="GGI51989.1"/>
    <property type="molecule type" value="Genomic_DNA"/>
</dbReference>